<evidence type="ECO:0000256" key="4">
    <source>
        <dbReference type="ARBA" id="ARBA00012389"/>
    </source>
</evidence>
<dbReference type="Gene3D" id="3.40.50.620">
    <property type="entry name" value="HUPs"/>
    <property type="match status" value="1"/>
</dbReference>
<accession>V5F4P8</accession>
<evidence type="ECO:0000256" key="2">
    <source>
        <dbReference type="ARBA" id="ARBA00005019"/>
    </source>
</evidence>
<evidence type="ECO:0000256" key="5">
    <source>
        <dbReference type="ARBA" id="ARBA00022642"/>
    </source>
</evidence>
<evidence type="ECO:0000259" key="15">
    <source>
        <dbReference type="Pfam" id="PF01467"/>
    </source>
</evidence>
<dbReference type="PANTHER" id="PTHR39321">
    <property type="entry name" value="NICOTINATE-NUCLEOTIDE ADENYLYLTRANSFERASE-RELATED"/>
    <property type="match status" value="1"/>
</dbReference>
<gene>
    <name evidence="16" type="ORF">VHA01S_039_00290</name>
</gene>
<evidence type="ECO:0000313" key="17">
    <source>
        <dbReference type="Proteomes" id="UP000017800"/>
    </source>
</evidence>
<feature type="domain" description="Cytidyltransferase-like" evidence="15">
    <location>
        <begin position="6"/>
        <end position="145"/>
    </location>
</feature>
<keyword evidence="17" id="KW-1185">Reference proteome</keyword>
<evidence type="ECO:0000256" key="11">
    <source>
        <dbReference type="ARBA" id="ARBA00031253"/>
    </source>
</evidence>
<dbReference type="GO" id="GO:0004515">
    <property type="term" value="F:nicotinate-nucleotide adenylyltransferase activity"/>
    <property type="evidence" value="ECO:0007669"/>
    <property type="project" value="UniProtKB-EC"/>
</dbReference>
<dbReference type="eggNOG" id="COG1057">
    <property type="taxonomic scope" value="Bacteria"/>
</dbReference>
<keyword evidence="10" id="KW-0520">NAD</keyword>
<dbReference type="PANTHER" id="PTHR39321:SF3">
    <property type="entry name" value="PHOSPHOPANTETHEINE ADENYLYLTRANSFERASE"/>
    <property type="match status" value="1"/>
</dbReference>
<comment type="pathway">
    <text evidence="2">Cofactor biosynthesis; NAD(+) biosynthesis; deamido-NAD(+) from nicotinate D-ribonucleotide: step 1/1.</text>
</comment>
<keyword evidence="5" id="KW-0662">Pyridine nucleotide biosynthesis</keyword>
<evidence type="ECO:0000256" key="1">
    <source>
        <dbReference type="ARBA" id="ARBA00002324"/>
    </source>
</evidence>
<dbReference type="NCBIfam" id="NF006479">
    <property type="entry name" value="PRK08887.1"/>
    <property type="match status" value="1"/>
</dbReference>
<evidence type="ECO:0000256" key="9">
    <source>
        <dbReference type="ARBA" id="ARBA00022840"/>
    </source>
</evidence>
<sequence>MKKIAVFGSAFNPPSYGHLSVIERLSHFEQVLLVPSIAHAWGKQMLDYAERCTMIEGFISDIPCRNVTLSRIEQRLNGQSEGSITTFQVLSALQAEHTDAELTFVMGPDNLFNFAKFAKAEQIMKHWNVLACPETTAIRSTEIREKLAQHQDINHLTTKSVVKILQNQHFYRTI</sequence>
<evidence type="ECO:0000256" key="7">
    <source>
        <dbReference type="ARBA" id="ARBA00022695"/>
    </source>
</evidence>
<organism evidence="16 17">
    <name type="scientific">Vibrio halioticoli NBRC 102217</name>
    <dbReference type="NCBI Taxonomy" id="1219072"/>
    <lineage>
        <taxon>Bacteria</taxon>
        <taxon>Pseudomonadati</taxon>
        <taxon>Pseudomonadota</taxon>
        <taxon>Gammaproteobacteria</taxon>
        <taxon>Vibrionales</taxon>
        <taxon>Vibrionaceae</taxon>
        <taxon>Vibrio</taxon>
    </lineage>
</organism>
<dbReference type="GO" id="GO:0009435">
    <property type="term" value="P:NAD+ biosynthetic process"/>
    <property type="evidence" value="ECO:0007669"/>
    <property type="project" value="UniProtKB-UniPathway"/>
</dbReference>
<keyword evidence="9" id="KW-0067">ATP-binding</keyword>
<name>V5F4P8_9VIBR</name>
<comment type="similarity">
    <text evidence="3">Belongs to the NadD family.</text>
</comment>
<dbReference type="EMBL" id="BAUJ01000039">
    <property type="protein sequence ID" value="GAD90309.1"/>
    <property type="molecule type" value="Genomic_DNA"/>
</dbReference>
<dbReference type="Proteomes" id="UP000017800">
    <property type="component" value="Unassembled WGS sequence"/>
</dbReference>
<proteinExistence type="inferred from homology"/>
<dbReference type="Pfam" id="PF01467">
    <property type="entry name" value="CTP_transf_like"/>
    <property type="match status" value="1"/>
</dbReference>
<evidence type="ECO:0000256" key="8">
    <source>
        <dbReference type="ARBA" id="ARBA00022741"/>
    </source>
</evidence>
<evidence type="ECO:0000256" key="12">
    <source>
        <dbReference type="ARBA" id="ARBA00033140"/>
    </source>
</evidence>
<keyword evidence="7" id="KW-0548">Nucleotidyltransferase</keyword>
<dbReference type="RefSeq" id="WP_023404655.1">
    <property type="nucleotide sequence ID" value="NZ_BAUJ01000039.1"/>
</dbReference>
<comment type="catalytic activity">
    <reaction evidence="14">
        <text>nicotinate beta-D-ribonucleotide + ATP + H(+) = deamido-NAD(+) + diphosphate</text>
        <dbReference type="Rhea" id="RHEA:22860"/>
        <dbReference type="ChEBI" id="CHEBI:15378"/>
        <dbReference type="ChEBI" id="CHEBI:30616"/>
        <dbReference type="ChEBI" id="CHEBI:33019"/>
        <dbReference type="ChEBI" id="CHEBI:57502"/>
        <dbReference type="ChEBI" id="CHEBI:58437"/>
        <dbReference type="EC" id="2.7.7.18"/>
    </reaction>
</comment>
<dbReference type="OrthoDB" id="5295945at2"/>
<protein>
    <recommendedName>
        <fullName evidence="4">nicotinate-nucleotide adenylyltransferase</fullName>
        <ecNumber evidence="4">2.7.7.18</ecNumber>
    </recommendedName>
    <alternativeName>
        <fullName evidence="13">Deamido-NAD(+) diphosphorylase</fullName>
    </alternativeName>
    <alternativeName>
        <fullName evidence="12">Deamido-NAD(+) pyrophosphorylase</fullName>
    </alternativeName>
    <alternativeName>
        <fullName evidence="11">Nicotinate mononucleotide adenylyltransferase</fullName>
    </alternativeName>
</protein>
<dbReference type="SUPFAM" id="SSF52374">
    <property type="entry name" value="Nucleotidylyl transferase"/>
    <property type="match status" value="1"/>
</dbReference>
<dbReference type="EC" id="2.7.7.18" evidence="4"/>
<dbReference type="AlphaFoldDB" id="V5F4P8"/>
<keyword evidence="6" id="KW-0808">Transferase</keyword>
<dbReference type="CDD" id="cd02165">
    <property type="entry name" value="NMNAT"/>
    <property type="match status" value="1"/>
</dbReference>
<evidence type="ECO:0000256" key="6">
    <source>
        <dbReference type="ARBA" id="ARBA00022679"/>
    </source>
</evidence>
<comment type="function">
    <text evidence="1">Catalyzes the reversible adenylation of nicotinate mononucleotide (NaMN) to nicotinic acid adenine dinucleotide (NaAD).</text>
</comment>
<keyword evidence="8" id="KW-0547">Nucleotide-binding</keyword>
<comment type="caution">
    <text evidence="16">The sequence shown here is derived from an EMBL/GenBank/DDBJ whole genome shotgun (WGS) entry which is preliminary data.</text>
</comment>
<reference evidence="16 17" key="1">
    <citation type="submission" date="2013-10" db="EMBL/GenBank/DDBJ databases">
        <authorList>
            <person name="Ichikawa N."/>
            <person name="Kimura A."/>
            <person name="Ohji S."/>
            <person name="Hosoyama A."/>
            <person name="Fujita N."/>
        </authorList>
    </citation>
    <scope>NUCLEOTIDE SEQUENCE [LARGE SCALE GENOMIC DNA]</scope>
    <source>
        <strain evidence="16 17">NBRC 102217</strain>
    </source>
</reference>
<dbReference type="InterPro" id="IPR004821">
    <property type="entry name" value="Cyt_trans-like"/>
</dbReference>
<evidence type="ECO:0000256" key="14">
    <source>
        <dbReference type="ARBA" id="ARBA00048721"/>
    </source>
</evidence>
<dbReference type="InterPro" id="IPR014729">
    <property type="entry name" value="Rossmann-like_a/b/a_fold"/>
</dbReference>
<evidence type="ECO:0000256" key="10">
    <source>
        <dbReference type="ARBA" id="ARBA00023027"/>
    </source>
</evidence>
<evidence type="ECO:0000256" key="13">
    <source>
        <dbReference type="ARBA" id="ARBA00033353"/>
    </source>
</evidence>
<dbReference type="InterPro" id="IPR005248">
    <property type="entry name" value="NadD/NMNAT"/>
</dbReference>
<dbReference type="UniPathway" id="UPA00253">
    <property type="reaction ID" value="UER00332"/>
</dbReference>
<evidence type="ECO:0000256" key="3">
    <source>
        <dbReference type="ARBA" id="ARBA00009014"/>
    </source>
</evidence>
<evidence type="ECO:0000313" key="16">
    <source>
        <dbReference type="EMBL" id="GAD90309.1"/>
    </source>
</evidence>
<reference evidence="16 17" key="2">
    <citation type="submission" date="2013-11" db="EMBL/GenBank/DDBJ databases">
        <title>Whole genome shotgun sequence of Vibrio halioticoli NBRC 102217.</title>
        <authorList>
            <person name="Isaki S."/>
            <person name="Kimura A."/>
            <person name="Ohji S."/>
            <person name="Hosoyama A."/>
            <person name="Fujita N."/>
            <person name="Hashimoto M."/>
            <person name="Hosoyama Y."/>
            <person name="Yamazoe A."/>
        </authorList>
    </citation>
    <scope>NUCLEOTIDE SEQUENCE [LARGE SCALE GENOMIC DNA]</scope>
    <source>
        <strain evidence="16 17">NBRC 102217</strain>
    </source>
</reference>
<dbReference type="GO" id="GO:0005524">
    <property type="term" value="F:ATP binding"/>
    <property type="evidence" value="ECO:0007669"/>
    <property type="project" value="UniProtKB-KW"/>
</dbReference>